<reference evidence="2" key="1">
    <citation type="journal article" date="2020" name="Stud. Mycol.">
        <title>101 Dothideomycetes genomes: a test case for predicting lifestyles and emergence of pathogens.</title>
        <authorList>
            <person name="Haridas S."/>
            <person name="Albert R."/>
            <person name="Binder M."/>
            <person name="Bloem J."/>
            <person name="Labutti K."/>
            <person name="Salamov A."/>
            <person name="Andreopoulos B."/>
            <person name="Baker S."/>
            <person name="Barry K."/>
            <person name="Bills G."/>
            <person name="Bluhm B."/>
            <person name="Cannon C."/>
            <person name="Castanera R."/>
            <person name="Culley D."/>
            <person name="Daum C."/>
            <person name="Ezra D."/>
            <person name="Gonzalez J."/>
            <person name="Henrissat B."/>
            <person name="Kuo A."/>
            <person name="Liang C."/>
            <person name="Lipzen A."/>
            <person name="Lutzoni F."/>
            <person name="Magnuson J."/>
            <person name="Mondo S."/>
            <person name="Nolan M."/>
            <person name="Ohm R."/>
            <person name="Pangilinan J."/>
            <person name="Park H.-J."/>
            <person name="Ramirez L."/>
            <person name="Alfaro M."/>
            <person name="Sun H."/>
            <person name="Tritt A."/>
            <person name="Yoshinaga Y."/>
            <person name="Zwiers L.-H."/>
            <person name="Turgeon B."/>
            <person name="Goodwin S."/>
            <person name="Spatafora J."/>
            <person name="Crous P."/>
            <person name="Grigoriev I."/>
        </authorList>
    </citation>
    <scope>NUCLEOTIDE SEQUENCE</scope>
    <source>
        <strain evidence="2">HMLAC05119</strain>
    </source>
</reference>
<feature type="compositionally biased region" description="Low complexity" evidence="1">
    <location>
        <begin position="143"/>
        <end position="159"/>
    </location>
</feature>
<sequence length="198" mass="21556">MVRSRTLCWRQRCLKPFLTRSRNSGFMYSIQYLAYFFVRVCVNEVSNLSELFENQHAEGHGDTPFTYDVGIDNVSAAGRSGCVCVATTAFRFNCCKIILNHISPTNPHRQLTPRTQSPQSRNSQPTSPPSPTPPSHTVPTPPTITSANPSQQQSSPAPRAADKTPYVEPHHPGSATPSFQTFPSLLSACSSSAATSGS</sequence>
<dbReference type="EMBL" id="ML979134">
    <property type="protein sequence ID" value="KAF1918481.1"/>
    <property type="molecule type" value="Genomic_DNA"/>
</dbReference>
<dbReference type="Proteomes" id="UP000800096">
    <property type="component" value="Unassembled WGS sequence"/>
</dbReference>
<feature type="compositionally biased region" description="Pro residues" evidence="1">
    <location>
        <begin position="126"/>
        <end position="142"/>
    </location>
</feature>
<feature type="region of interest" description="Disordered" evidence="1">
    <location>
        <begin position="105"/>
        <end position="180"/>
    </location>
</feature>
<evidence type="ECO:0000313" key="3">
    <source>
        <dbReference type="Proteomes" id="UP000800096"/>
    </source>
</evidence>
<name>A0A6A5QRT7_AMPQU</name>
<organism evidence="2 3">
    <name type="scientific">Ampelomyces quisqualis</name>
    <name type="common">Powdery mildew agent</name>
    <dbReference type="NCBI Taxonomy" id="50730"/>
    <lineage>
        <taxon>Eukaryota</taxon>
        <taxon>Fungi</taxon>
        <taxon>Dikarya</taxon>
        <taxon>Ascomycota</taxon>
        <taxon>Pezizomycotina</taxon>
        <taxon>Dothideomycetes</taxon>
        <taxon>Pleosporomycetidae</taxon>
        <taxon>Pleosporales</taxon>
        <taxon>Pleosporineae</taxon>
        <taxon>Phaeosphaeriaceae</taxon>
        <taxon>Ampelomyces</taxon>
    </lineage>
</organism>
<keyword evidence="3" id="KW-1185">Reference proteome</keyword>
<proteinExistence type="predicted"/>
<evidence type="ECO:0000313" key="2">
    <source>
        <dbReference type="EMBL" id="KAF1918481.1"/>
    </source>
</evidence>
<gene>
    <name evidence="2" type="ORF">BDU57DRAFT_201131</name>
</gene>
<evidence type="ECO:0000256" key="1">
    <source>
        <dbReference type="SAM" id="MobiDB-lite"/>
    </source>
</evidence>
<dbReference type="AlphaFoldDB" id="A0A6A5QRT7"/>
<protein>
    <submittedName>
        <fullName evidence="2">Uncharacterized protein</fullName>
    </submittedName>
</protein>
<feature type="compositionally biased region" description="Low complexity" evidence="1">
    <location>
        <begin position="113"/>
        <end position="125"/>
    </location>
</feature>
<accession>A0A6A5QRT7</accession>